<evidence type="ECO:0000313" key="6">
    <source>
        <dbReference type="EMBL" id="SMG23573.1"/>
    </source>
</evidence>
<dbReference type="InterPro" id="IPR028359">
    <property type="entry name" value="UDP_ManNAc/GlcNAc_DH"/>
</dbReference>
<dbReference type="SUPFAM" id="SSF51735">
    <property type="entry name" value="NAD(P)-binding Rossmann-fold domains"/>
    <property type="match status" value="1"/>
</dbReference>
<evidence type="ECO:0000256" key="4">
    <source>
        <dbReference type="PIRNR" id="PIRNR000124"/>
    </source>
</evidence>
<comment type="similarity">
    <text evidence="1 4">Belongs to the UDP-glucose/GDP-mannose dehydrogenase family.</text>
</comment>
<keyword evidence="3" id="KW-0520">NAD</keyword>
<evidence type="ECO:0000256" key="1">
    <source>
        <dbReference type="ARBA" id="ARBA00006601"/>
    </source>
</evidence>
<dbReference type="InterPro" id="IPR001732">
    <property type="entry name" value="UDP-Glc/GDP-Man_DH_N"/>
</dbReference>
<evidence type="ECO:0000256" key="2">
    <source>
        <dbReference type="ARBA" id="ARBA00023002"/>
    </source>
</evidence>
<dbReference type="SUPFAM" id="SSF48179">
    <property type="entry name" value="6-phosphogluconate dehydrogenase C-terminal domain-like"/>
    <property type="match status" value="1"/>
</dbReference>
<dbReference type="PIRSF" id="PIRSF500136">
    <property type="entry name" value="UDP_ManNAc_DH"/>
    <property type="match status" value="1"/>
</dbReference>
<dbReference type="NCBIfam" id="TIGR03026">
    <property type="entry name" value="NDP-sugDHase"/>
    <property type="match status" value="1"/>
</dbReference>
<proteinExistence type="inferred from homology"/>
<gene>
    <name evidence="6" type="ORF">SAMN05661096_01397</name>
</gene>
<organism evidence="6 7">
    <name type="scientific">Marivirga sericea</name>
    <dbReference type="NCBI Taxonomy" id="1028"/>
    <lineage>
        <taxon>Bacteria</taxon>
        <taxon>Pseudomonadati</taxon>
        <taxon>Bacteroidota</taxon>
        <taxon>Cytophagia</taxon>
        <taxon>Cytophagales</taxon>
        <taxon>Marivirgaceae</taxon>
        <taxon>Marivirga</taxon>
    </lineage>
</organism>
<dbReference type="GO" id="GO:0016616">
    <property type="term" value="F:oxidoreductase activity, acting on the CH-OH group of donors, NAD or NADP as acceptor"/>
    <property type="evidence" value="ECO:0007669"/>
    <property type="project" value="InterPro"/>
</dbReference>
<dbReference type="InterPro" id="IPR036220">
    <property type="entry name" value="UDP-Glc/GDP-Man_DH_C_sf"/>
</dbReference>
<dbReference type="AlphaFoldDB" id="A0A1X7J7W3"/>
<dbReference type="PANTHER" id="PTHR43491">
    <property type="entry name" value="UDP-N-ACETYL-D-MANNOSAMINE DEHYDROGENASE"/>
    <property type="match status" value="1"/>
</dbReference>
<dbReference type="STRING" id="1028.SAMN05661096_01397"/>
<dbReference type="RefSeq" id="WP_245830832.1">
    <property type="nucleotide sequence ID" value="NZ_FXAW01000002.1"/>
</dbReference>
<keyword evidence="2" id="KW-0560">Oxidoreductase</keyword>
<dbReference type="Pfam" id="PF03720">
    <property type="entry name" value="UDPG_MGDP_dh_C"/>
    <property type="match status" value="1"/>
</dbReference>
<evidence type="ECO:0000256" key="3">
    <source>
        <dbReference type="ARBA" id="ARBA00023027"/>
    </source>
</evidence>
<dbReference type="GO" id="GO:0000271">
    <property type="term" value="P:polysaccharide biosynthetic process"/>
    <property type="evidence" value="ECO:0007669"/>
    <property type="project" value="InterPro"/>
</dbReference>
<dbReference type="Pfam" id="PF03721">
    <property type="entry name" value="UDPG_MGDP_dh_N"/>
    <property type="match status" value="1"/>
</dbReference>
<dbReference type="SUPFAM" id="SSF52413">
    <property type="entry name" value="UDP-glucose/GDP-mannose dehydrogenase C-terminal domain"/>
    <property type="match status" value="1"/>
</dbReference>
<accession>A0A1X7J7W3</accession>
<dbReference type="InterPro" id="IPR036291">
    <property type="entry name" value="NAD(P)-bd_dom_sf"/>
</dbReference>
<dbReference type="GO" id="GO:0051287">
    <property type="term" value="F:NAD binding"/>
    <property type="evidence" value="ECO:0007669"/>
    <property type="project" value="InterPro"/>
</dbReference>
<protein>
    <submittedName>
        <fullName evidence="6">UDP-N-acetyl-D-galactosamine dehydrogenase</fullName>
    </submittedName>
</protein>
<dbReference type="InterPro" id="IPR008927">
    <property type="entry name" value="6-PGluconate_DH-like_C_sf"/>
</dbReference>
<dbReference type="InterPro" id="IPR014026">
    <property type="entry name" value="UDP-Glc/GDP-Man_DH_dimer"/>
</dbReference>
<evidence type="ECO:0000259" key="5">
    <source>
        <dbReference type="SMART" id="SM00984"/>
    </source>
</evidence>
<reference evidence="7" key="1">
    <citation type="submission" date="2017-04" db="EMBL/GenBank/DDBJ databases">
        <authorList>
            <person name="Varghese N."/>
            <person name="Submissions S."/>
        </authorList>
    </citation>
    <scope>NUCLEOTIDE SEQUENCE [LARGE SCALE GENOMIC DNA]</scope>
    <source>
        <strain evidence="7">DSM 4125</strain>
    </source>
</reference>
<dbReference type="PIRSF" id="PIRSF000124">
    <property type="entry name" value="UDPglc_GDPman_dh"/>
    <property type="match status" value="1"/>
</dbReference>
<dbReference type="Proteomes" id="UP000193804">
    <property type="component" value="Unassembled WGS sequence"/>
</dbReference>
<dbReference type="PANTHER" id="PTHR43491:SF2">
    <property type="entry name" value="UDP-N-ACETYL-D-MANNOSAMINE DEHYDROGENASE"/>
    <property type="match status" value="1"/>
</dbReference>
<keyword evidence="7" id="KW-1185">Reference proteome</keyword>
<dbReference type="SMART" id="SM00984">
    <property type="entry name" value="UDPG_MGDP_dh_C"/>
    <property type="match status" value="1"/>
</dbReference>
<sequence>MTNFTLHLDYYMKKIAVIGLGYVGLPLAVEFGKKGAVIGFDINQKRIDELSQGFDRTLEVESDELKEAIHLSYTFDSSDLAEAQIYIVTVPTPINEYKQPDLTPLMMASSTVGKTLRKGDIVIYESTVYPGCTEDDCVPILQKESGLKFNQDFFCGYSPERINPGDKEHCLPTITKVTSGSTPEIAEEVDQLYKTIITAGTHKAATIKVAEAAKVIENSQRDLNIAFVNELALIFDKMGIDTADVLEAAGTKWNFLPFKPGLVGGHCIGVDPYYLTHKAEALGYHPQVILAGRRINDNMGAHVSSSVVKLMAQKGSVIKGSKALVLGITFKENCPDIRNSKVIDVIKELGSYGINVEIYDPQANKEEVKHEYGVDLIEKPGSDYNAIVLAVSHKEFKDFNLSNHLNENGVTYDIKGFFERELVNKRL</sequence>
<dbReference type="InterPro" id="IPR014027">
    <property type="entry name" value="UDP-Glc/GDP-Man_DH_C"/>
</dbReference>
<dbReference type="Pfam" id="PF00984">
    <property type="entry name" value="UDPG_MGDP_dh"/>
    <property type="match status" value="1"/>
</dbReference>
<dbReference type="Gene3D" id="3.40.50.720">
    <property type="entry name" value="NAD(P)-binding Rossmann-like Domain"/>
    <property type="match status" value="2"/>
</dbReference>
<name>A0A1X7J7W3_9BACT</name>
<evidence type="ECO:0000313" key="7">
    <source>
        <dbReference type="Proteomes" id="UP000193804"/>
    </source>
</evidence>
<dbReference type="InterPro" id="IPR017476">
    <property type="entry name" value="UDP-Glc/GDP-Man"/>
</dbReference>
<dbReference type="GO" id="GO:0016628">
    <property type="term" value="F:oxidoreductase activity, acting on the CH-CH group of donors, NAD or NADP as acceptor"/>
    <property type="evidence" value="ECO:0007669"/>
    <property type="project" value="InterPro"/>
</dbReference>
<feature type="domain" description="UDP-glucose/GDP-mannose dehydrogenase C-terminal" evidence="5">
    <location>
        <begin position="324"/>
        <end position="420"/>
    </location>
</feature>
<dbReference type="EMBL" id="FXAW01000002">
    <property type="protein sequence ID" value="SMG23573.1"/>
    <property type="molecule type" value="Genomic_DNA"/>
</dbReference>